<name>A0A516GYP2_9PROT</name>
<dbReference type="RefSeq" id="WP_144067632.1">
    <property type="nucleotide sequence ID" value="NZ_CP041636.1"/>
</dbReference>
<dbReference type="Proteomes" id="UP000317496">
    <property type="component" value="Chromosome"/>
</dbReference>
<reference evidence="1 2" key="1">
    <citation type="submission" date="2019-07" db="EMBL/GenBank/DDBJ databases">
        <title>Genome sequencing for Ferrovibrio sp. K5.</title>
        <authorList>
            <person name="Park S.-J."/>
        </authorList>
    </citation>
    <scope>NUCLEOTIDE SEQUENCE [LARGE SCALE GENOMIC DNA]</scope>
    <source>
        <strain evidence="1 2">K5</strain>
    </source>
</reference>
<protein>
    <recommendedName>
        <fullName evidence="3">STAS/SEC14 domain-containing protein</fullName>
    </recommendedName>
</protein>
<accession>A0A516GYP2</accession>
<dbReference type="SUPFAM" id="SSF52091">
    <property type="entry name" value="SpoIIaa-like"/>
    <property type="match status" value="1"/>
</dbReference>
<evidence type="ECO:0000313" key="1">
    <source>
        <dbReference type="EMBL" id="QDO96651.1"/>
    </source>
</evidence>
<evidence type="ECO:0008006" key="3">
    <source>
        <dbReference type="Google" id="ProtNLM"/>
    </source>
</evidence>
<organism evidence="1 2">
    <name type="scientific">Ferrovibrio terrae</name>
    <dbReference type="NCBI Taxonomy" id="2594003"/>
    <lineage>
        <taxon>Bacteria</taxon>
        <taxon>Pseudomonadati</taxon>
        <taxon>Pseudomonadota</taxon>
        <taxon>Alphaproteobacteria</taxon>
        <taxon>Rhodospirillales</taxon>
        <taxon>Rhodospirillaceae</taxon>
        <taxon>Ferrovibrio</taxon>
    </lineage>
</organism>
<gene>
    <name evidence="1" type="ORF">FNB15_04875</name>
</gene>
<dbReference type="InterPro" id="IPR021866">
    <property type="entry name" value="SpoIIAA-like"/>
</dbReference>
<dbReference type="Pfam" id="PF11964">
    <property type="entry name" value="SpoIIAA-like"/>
    <property type="match status" value="1"/>
</dbReference>
<dbReference type="KEGG" id="fer:FNB15_04875"/>
<dbReference type="EMBL" id="CP041636">
    <property type="protein sequence ID" value="QDO96651.1"/>
    <property type="molecule type" value="Genomic_DNA"/>
</dbReference>
<sequence length="129" mass="15224">MAITSEHLAYEIDVAARTVMVVYIGELTDNEVLRFYASLMAQYPDAPNYDYLLDMRYTDWRATPEMIARLDQIFRRRPTDHLRRIAIVRKSLASTNMRQEKVLHEGLNNRAIRYFSDMAVAQRWLRSPP</sequence>
<evidence type="ECO:0000313" key="2">
    <source>
        <dbReference type="Proteomes" id="UP000317496"/>
    </source>
</evidence>
<dbReference type="InterPro" id="IPR036513">
    <property type="entry name" value="STAS_dom_sf"/>
</dbReference>
<proteinExistence type="predicted"/>
<keyword evidence="2" id="KW-1185">Reference proteome</keyword>
<dbReference type="AlphaFoldDB" id="A0A516GYP2"/>